<dbReference type="InterPro" id="IPR027430">
    <property type="entry name" value="Retinal_BS"/>
</dbReference>
<evidence type="ECO:0000256" key="9">
    <source>
        <dbReference type="ARBA" id="ARBA00023040"/>
    </source>
</evidence>
<dbReference type="Pfam" id="PF00001">
    <property type="entry name" value="7tm_1"/>
    <property type="match status" value="1"/>
</dbReference>
<keyword evidence="11" id="KW-1015">Disulfide bond</keyword>
<dbReference type="PRINTS" id="PR00576">
    <property type="entry name" value="OPSINRH1RH2"/>
</dbReference>
<evidence type="ECO:0000256" key="12">
    <source>
        <dbReference type="ARBA" id="ARBA00023170"/>
    </source>
</evidence>
<dbReference type="GO" id="GO:0007602">
    <property type="term" value="P:phototransduction"/>
    <property type="evidence" value="ECO:0007669"/>
    <property type="project" value="UniProtKB-KW"/>
</dbReference>
<proteinExistence type="evidence at transcript level"/>
<reference evidence="18" key="1">
    <citation type="journal article" date="2021" name="Front Ecol Evol">
        <title>Opsin Evolution in Flower-Visiting Beetles.</title>
        <authorList>
            <person name="Sharkey C.R."/>
            <person name="Powell G.S."/>
            <person name="Bybee S.M."/>
        </authorList>
    </citation>
    <scope>NUCLEOTIDE SEQUENCE</scope>
</reference>
<feature type="domain" description="G-protein coupled receptors family 1 profile" evidence="17">
    <location>
        <begin position="70"/>
        <end position="332"/>
    </location>
</feature>
<sequence>MSVMVGPSFAAWGAQHPGGFGGNITVVDKVPPDMLHLVGPHWYQFPPLDPLWHGIIGVVCIIMCVVAFIGNAMVLYIFTGTKALRTPSNLLVINLAFSDFCGIVCGAPIMIINCYYETWILGPFMCDMYGLAGGICGCGSIYTMTTIAMERYNVIVKGLSAKPLTTKGALCRIFIVWTLSTFWGIVPVLGWSRYVPEGNMSSCGTDYLNADWLSKSYILVYAVLAYFVPLITIIYSYWFIVKAVAAHEKSMREQAKKMNVTSLRSSEASQTNAECKLAKIALVTITLWFCAWTPYLITNAIGIFQLSTLSPLGTVWSALCAKASTVYNPIIYGISHPKYRQVLKLKFPSLVCGGVETTNDTQSTVSGVTNVNSTEEKETA</sequence>
<dbReference type="PRINTS" id="PR00238">
    <property type="entry name" value="OPSIN"/>
</dbReference>
<accession>A0A8F2SZE9</accession>
<dbReference type="FunFam" id="1.20.1070.10:FF:000044">
    <property type="entry name" value="Opsin, ultraviolet-sensitive"/>
    <property type="match status" value="1"/>
</dbReference>
<evidence type="ECO:0000256" key="13">
    <source>
        <dbReference type="ARBA" id="ARBA00023180"/>
    </source>
</evidence>
<evidence type="ECO:0000256" key="14">
    <source>
        <dbReference type="ARBA" id="ARBA00023224"/>
    </source>
</evidence>
<protein>
    <submittedName>
        <fullName evidence="18">Long wavelength sensitive opsin 2</fullName>
    </submittedName>
</protein>
<dbReference type="SUPFAM" id="SSF81321">
    <property type="entry name" value="Family A G protein-coupled receptor-like"/>
    <property type="match status" value="1"/>
</dbReference>
<feature type="transmembrane region" description="Helical" evidence="16">
    <location>
        <begin position="169"/>
        <end position="191"/>
    </location>
</feature>
<dbReference type="AlphaFoldDB" id="A0A8F2SZE9"/>
<feature type="transmembrane region" description="Helical" evidence="16">
    <location>
        <begin position="90"/>
        <end position="116"/>
    </location>
</feature>
<keyword evidence="15" id="KW-0844">Vision</keyword>
<dbReference type="GO" id="GO:0009881">
    <property type="term" value="F:photoreceptor activity"/>
    <property type="evidence" value="ECO:0007669"/>
    <property type="project" value="UniProtKB-KW"/>
</dbReference>
<dbReference type="GO" id="GO:0007601">
    <property type="term" value="P:visual perception"/>
    <property type="evidence" value="ECO:0007669"/>
    <property type="project" value="UniProtKB-KW"/>
</dbReference>
<evidence type="ECO:0000256" key="16">
    <source>
        <dbReference type="RuleBase" id="RU004951"/>
    </source>
</evidence>
<comment type="similarity">
    <text evidence="16">Belongs to the G-protein coupled receptor 1 family. Opsin subfamily.</text>
</comment>
<keyword evidence="14 16" id="KW-0807">Transducer</keyword>
<dbReference type="PROSITE" id="PS50262">
    <property type="entry name" value="G_PROTEIN_RECEP_F1_2"/>
    <property type="match status" value="1"/>
</dbReference>
<dbReference type="PRINTS" id="PR00237">
    <property type="entry name" value="GPCRRHODOPSN"/>
</dbReference>
<evidence type="ECO:0000256" key="5">
    <source>
        <dbReference type="ARBA" id="ARBA00022692"/>
    </source>
</evidence>
<comment type="subcellular location">
    <subcellularLocation>
        <location evidence="1 16">Membrane</location>
        <topology evidence="1 16">Multi-pass membrane protein</topology>
    </subcellularLocation>
</comment>
<keyword evidence="7 16" id="KW-1133">Transmembrane helix</keyword>
<organism evidence="18">
    <name type="scientific">Byturus ochraceus</name>
    <dbReference type="NCBI Taxonomy" id="153018"/>
    <lineage>
        <taxon>Eukaryota</taxon>
        <taxon>Metazoa</taxon>
        <taxon>Ecdysozoa</taxon>
        <taxon>Arthropoda</taxon>
        <taxon>Hexapoda</taxon>
        <taxon>Insecta</taxon>
        <taxon>Pterygota</taxon>
        <taxon>Neoptera</taxon>
        <taxon>Endopterygota</taxon>
        <taxon>Coleoptera</taxon>
        <taxon>Polyphaga</taxon>
        <taxon>Cucujiformia</taxon>
        <taxon>Byturidae</taxon>
        <taxon>Byturus</taxon>
    </lineage>
</organism>
<evidence type="ECO:0000313" key="18">
    <source>
        <dbReference type="EMBL" id="QWV42653.1"/>
    </source>
</evidence>
<dbReference type="CDD" id="cd15079">
    <property type="entry name" value="7tmA_photoreceptors_insect"/>
    <property type="match status" value="1"/>
</dbReference>
<dbReference type="PROSITE" id="PS00237">
    <property type="entry name" value="G_PROTEIN_RECEP_F1_1"/>
    <property type="match status" value="1"/>
</dbReference>
<comment type="caution">
    <text evidence="16">Lacks conserved residue(s) required for the propagation of feature annotation.</text>
</comment>
<evidence type="ECO:0000256" key="7">
    <source>
        <dbReference type="ARBA" id="ARBA00022989"/>
    </source>
</evidence>
<keyword evidence="3" id="KW-0597">Phosphoprotein</keyword>
<evidence type="ECO:0000256" key="15">
    <source>
        <dbReference type="ARBA" id="ARBA00023305"/>
    </source>
</evidence>
<keyword evidence="13" id="KW-0325">Glycoprotein</keyword>
<keyword evidence="5 16" id="KW-0812">Transmembrane</keyword>
<keyword evidence="10 16" id="KW-0472">Membrane</keyword>
<keyword evidence="4 16" id="KW-0716">Sensory transduction</keyword>
<dbReference type="GO" id="GO:0016020">
    <property type="term" value="C:membrane"/>
    <property type="evidence" value="ECO:0007669"/>
    <property type="project" value="UniProtKB-SubCell"/>
</dbReference>
<evidence type="ECO:0000256" key="10">
    <source>
        <dbReference type="ARBA" id="ARBA00023136"/>
    </source>
</evidence>
<dbReference type="GO" id="GO:0004930">
    <property type="term" value="F:G protein-coupled receptor activity"/>
    <property type="evidence" value="ECO:0007669"/>
    <property type="project" value="UniProtKB-KW"/>
</dbReference>
<dbReference type="PROSITE" id="PS00238">
    <property type="entry name" value="OPSIN"/>
    <property type="match status" value="1"/>
</dbReference>
<feature type="transmembrane region" description="Helical" evidence="16">
    <location>
        <begin position="51"/>
        <end position="78"/>
    </location>
</feature>
<evidence type="ECO:0000256" key="6">
    <source>
        <dbReference type="ARBA" id="ARBA00022925"/>
    </source>
</evidence>
<evidence type="ECO:0000256" key="11">
    <source>
        <dbReference type="ARBA" id="ARBA00023157"/>
    </source>
</evidence>
<keyword evidence="8 16" id="KW-0157">Chromophore</keyword>
<name>A0A8F2SZE9_9CUCU</name>
<feature type="transmembrane region" description="Helical" evidence="16">
    <location>
        <begin position="218"/>
        <end position="241"/>
    </location>
</feature>
<evidence type="ECO:0000256" key="3">
    <source>
        <dbReference type="ARBA" id="ARBA00022553"/>
    </source>
</evidence>
<keyword evidence="12 16" id="KW-0675">Receptor</keyword>
<evidence type="ECO:0000256" key="2">
    <source>
        <dbReference type="ARBA" id="ARBA00022543"/>
    </source>
</evidence>
<keyword evidence="2 16" id="KW-0600">Photoreceptor protein</keyword>
<dbReference type="InterPro" id="IPR001735">
    <property type="entry name" value="Opsin_RH1/RH2"/>
</dbReference>
<evidence type="ECO:0000256" key="4">
    <source>
        <dbReference type="ARBA" id="ARBA00022606"/>
    </source>
</evidence>
<feature type="transmembrane region" description="Helical" evidence="16">
    <location>
        <begin position="128"/>
        <end position="148"/>
    </location>
</feature>
<evidence type="ECO:0000256" key="1">
    <source>
        <dbReference type="ARBA" id="ARBA00004141"/>
    </source>
</evidence>
<dbReference type="InterPro" id="IPR050125">
    <property type="entry name" value="GPCR_opsins"/>
</dbReference>
<keyword evidence="6 16" id="KW-0681">Retinal protein</keyword>
<dbReference type="EMBL" id="MW886020">
    <property type="protein sequence ID" value="QWV42653.1"/>
    <property type="molecule type" value="mRNA"/>
</dbReference>
<dbReference type="InterPro" id="IPR001760">
    <property type="entry name" value="Opsin"/>
</dbReference>
<evidence type="ECO:0000259" key="17">
    <source>
        <dbReference type="PROSITE" id="PS50262"/>
    </source>
</evidence>
<dbReference type="Gene3D" id="1.20.1070.10">
    <property type="entry name" value="Rhodopsin 7-helix transmembrane proteins"/>
    <property type="match status" value="1"/>
</dbReference>
<keyword evidence="9 16" id="KW-0297">G-protein coupled receptor</keyword>
<evidence type="ECO:0000256" key="8">
    <source>
        <dbReference type="ARBA" id="ARBA00022991"/>
    </source>
</evidence>
<dbReference type="InterPro" id="IPR017452">
    <property type="entry name" value="GPCR_Rhodpsn_7TM"/>
</dbReference>
<dbReference type="InterPro" id="IPR000276">
    <property type="entry name" value="GPCR_Rhodpsn"/>
</dbReference>
<dbReference type="PANTHER" id="PTHR24240">
    <property type="entry name" value="OPSIN"/>
    <property type="match status" value="1"/>
</dbReference>